<dbReference type="RefSeq" id="WP_160778426.1">
    <property type="nucleotide sequence ID" value="NZ_BAAAZF010000001.1"/>
</dbReference>
<keyword evidence="1" id="KW-0732">Signal</keyword>
<evidence type="ECO:0000313" key="3">
    <source>
        <dbReference type="EMBL" id="MXP33694.1"/>
    </source>
</evidence>
<evidence type="ECO:0000313" key="2">
    <source>
        <dbReference type="EMBL" id="MXP30934.1"/>
    </source>
</evidence>
<reference evidence="2 4" key="1">
    <citation type="submission" date="2019-12" db="EMBL/GenBank/DDBJ databases">
        <title>Genomic-based taxomic classification of the family Erythrobacteraceae.</title>
        <authorList>
            <person name="Xu L."/>
        </authorList>
    </citation>
    <scope>NUCLEOTIDE SEQUENCE [LARGE SCALE GENOMIC DNA]</scope>
    <source>
        <strain evidence="2 4">JCM 16677</strain>
    </source>
</reference>
<dbReference type="AlphaFoldDB" id="A0A845AMU4"/>
<accession>A0A845AMU4</accession>
<proteinExistence type="predicted"/>
<dbReference type="InterPro" id="IPR013783">
    <property type="entry name" value="Ig-like_fold"/>
</dbReference>
<gene>
    <name evidence="2" type="ORF">GRI94_03745</name>
    <name evidence="3" type="ORF">GRI94_17835</name>
</gene>
<evidence type="ECO:0008006" key="5">
    <source>
        <dbReference type="Google" id="ProtNLM"/>
    </source>
</evidence>
<dbReference type="SUPFAM" id="SSF49478">
    <property type="entry name" value="Cna protein B-type domain"/>
    <property type="match status" value="1"/>
</dbReference>
<dbReference type="EMBL" id="WTYE01000001">
    <property type="protein sequence ID" value="MXP33694.1"/>
    <property type="molecule type" value="Genomic_DNA"/>
</dbReference>
<evidence type="ECO:0000256" key="1">
    <source>
        <dbReference type="SAM" id="SignalP"/>
    </source>
</evidence>
<organism evidence="2 4">
    <name type="scientific">Parerythrobacter jejuensis</name>
    <dbReference type="NCBI Taxonomy" id="795812"/>
    <lineage>
        <taxon>Bacteria</taxon>
        <taxon>Pseudomonadati</taxon>
        <taxon>Pseudomonadota</taxon>
        <taxon>Alphaproteobacteria</taxon>
        <taxon>Sphingomonadales</taxon>
        <taxon>Erythrobacteraceae</taxon>
        <taxon>Parerythrobacter</taxon>
    </lineage>
</organism>
<evidence type="ECO:0000313" key="4">
    <source>
        <dbReference type="Proteomes" id="UP000446786"/>
    </source>
</evidence>
<name>A0A845AMU4_9SPHN</name>
<keyword evidence="4" id="KW-1185">Reference proteome</keyword>
<dbReference type="PROSITE" id="PS51257">
    <property type="entry name" value="PROKAR_LIPOPROTEIN"/>
    <property type="match status" value="1"/>
</dbReference>
<dbReference type="EMBL" id="WTYE01000001">
    <property type="protein sequence ID" value="MXP30934.1"/>
    <property type="molecule type" value="Genomic_DNA"/>
</dbReference>
<dbReference type="Proteomes" id="UP000446786">
    <property type="component" value="Unassembled WGS sequence"/>
</dbReference>
<protein>
    <recommendedName>
        <fullName evidence="5">Carboxypeptidase regulatory-like domain-containing protein</fullName>
    </recommendedName>
</protein>
<dbReference type="OrthoDB" id="121544at2"/>
<dbReference type="SUPFAM" id="SSF56935">
    <property type="entry name" value="Porins"/>
    <property type="match status" value="1"/>
</dbReference>
<feature type="chain" id="PRO_5044663542" description="Carboxypeptidase regulatory-like domain-containing protein" evidence="1">
    <location>
        <begin position="29"/>
        <end position="914"/>
    </location>
</feature>
<dbReference type="Gene3D" id="2.60.40.10">
    <property type="entry name" value="Immunoglobulins"/>
    <property type="match status" value="1"/>
</dbReference>
<sequence length="914" mass="98343">MIPRTAKAFSAAAALAAAAFGCATPAMAQAGTAESTRYQPTEDDFVILEMRVKNFRLPLDIRGYQLDGGVCLDLADVIQSLDLPVRLDKKSRRATGWLFSEDQVFTLDREANTVQNVNSRNAPLANDIYDTPEGWCVDTKALGRWFGVTFTHDLYNSIVTLESEKPLPFLQAMERRSRAARLKGKKKKAFDLSAFPSQDMEYKLWRTPSVDVNVRSSVAMAPGQKTRTQGRVELYAAGEALGVSYNARLATDNRLSPTSLRVQAFRFDPEAGLLGPLKARQVIAGDVQGESGQLTAQGGVGRGVAVNNLPIGRDRRFSTTDLRGTMPAGWDAELYRNGQLIAFLDAPIDGRYEFLEVDLFYGRNDFEVVLYGPQGQEKREVVSFPVGGSLLEPGTLHYWFNALQDRRDLIDLRSNSPPGVGAWRLAAGFDYGIDKRTSASLSAHSIDFAGRRRSYVEGLVNRSFGAFQIQAGGAHEIGAGFSGIVQGNGQIGRFNLGASVLWVSDDYTSEFVSSGVKNKFTFQADTSLRLGRVSVPIQAAVNRSNLRNGSTSTQASLATSIALKRLSLTAQVGHGQFENALTGETSKNTTLQLLANAQILGVRVRGAANFDLSGPEKGLRNIRLSTRKSLSDRNDVSIDVDYIPSSKTATFGAGYTHTFDRFALNSTLNYSTDGAIGAGISLAFSLGPDPVNGGIRVSQRRLARGGQAVVNVFRDTNGDGVRSADEPMLPDVTVTAGLAGTSEPTNEEGRTVVDTLKPFRPVLVGIDASSLDDPFLAPASEGVVIVPRPGVHAEIDIPISATGEVEGVILSSSGRELGGLDLELMDTAGRVVASTISEFDGFFLFERVPYGNYRLRVAPGIARQLKVKTALATDVTINSDSDIARLGTIQLEEGVPAIIAGVEADPSIPVGRNP</sequence>
<comment type="caution">
    <text evidence="2">The sequence shown here is derived from an EMBL/GenBank/DDBJ whole genome shotgun (WGS) entry which is preliminary data.</text>
</comment>
<feature type="signal peptide" evidence="1">
    <location>
        <begin position="1"/>
        <end position="28"/>
    </location>
</feature>